<accession>A0A818GT90</accession>
<evidence type="ECO:0000313" key="3">
    <source>
        <dbReference type="Proteomes" id="UP000663865"/>
    </source>
</evidence>
<name>A0A818GT90_9BILA</name>
<dbReference type="AlphaFoldDB" id="A0A818GT90"/>
<sequence>MEEMIRKKLGNGWESVIINGTKPPVKLCLRKTFKWLLTTNQTNDSTTTTTTTKLHTPLVKRDTPFKPLRQRLSGKIKEDTVYDLKMLYDRSINDDQTDDHQMNDNRDNDIL</sequence>
<reference evidence="1" key="1">
    <citation type="submission" date="2021-02" db="EMBL/GenBank/DDBJ databases">
        <authorList>
            <person name="Nowell W R."/>
        </authorList>
    </citation>
    <scope>NUCLEOTIDE SEQUENCE</scope>
</reference>
<dbReference type="Proteomes" id="UP000663838">
    <property type="component" value="Unassembled WGS sequence"/>
</dbReference>
<dbReference type="EMBL" id="CAJOBS010000246">
    <property type="protein sequence ID" value="CAF4533968.1"/>
    <property type="molecule type" value="Genomic_DNA"/>
</dbReference>
<comment type="caution">
    <text evidence="1">The sequence shown here is derived from an EMBL/GenBank/DDBJ whole genome shotgun (WGS) entry which is preliminary data.</text>
</comment>
<dbReference type="Proteomes" id="UP000663865">
    <property type="component" value="Unassembled WGS sequence"/>
</dbReference>
<protein>
    <submittedName>
        <fullName evidence="1">Uncharacterized protein</fullName>
    </submittedName>
</protein>
<gene>
    <name evidence="1" type="ORF">KIK155_LOCUS15431</name>
    <name evidence="2" type="ORF">TOA249_LOCUS5952</name>
</gene>
<evidence type="ECO:0000313" key="1">
    <source>
        <dbReference type="EMBL" id="CAF3495421.1"/>
    </source>
</evidence>
<proteinExistence type="predicted"/>
<evidence type="ECO:0000313" key="2">
    <source>
        <dbReference type="EMBL" id="CAF4533968.1"/>
    </source>
</evidence>
<dbReference type="EMBL" id="CAJNYV010002710">
    <property type="protein sequence ID" value="CAF3495421.1"/>
    <property type="molecule type" value="Genomic_DNA"/>
</dbReference>
<organism evidence="1 3">
    <name type="scientific">Rotaria socialis</name>
    <dbReference type="NCBI Taxonomy" id="392032"/>
    <lineage>
        <taxon>Eukaryota</taxon>
        <taxon>Metazoa</taxon>
        <taxon>Spiralia</taxon>
        <taxon>Gnathifera</taxon>
        <taxon>Rotifera</taxon>
        <taxon>Eurotatoria</taxon>
        <taxon>Bdelloidea</taxon>
        <taxon>Philodinida</taxon>
        <taxon>Philodinidae</taxon>
        <taxon>Rotaria</taxon>
    </lineage>
</organism>